<dbReference type="PRINTS" id="PR00364">
    <property type="entry name" value="DISEASERSIST"/>
</dbReference>
<sequence length="1135" mass="120155">MRIGILGPLAVRDGAARPVEVSGPRLRALLVRLAAEGGRPVSADRLLDDLWDGDPPGGGGNALQALVSRLRAAAGRDLVGHGPGGYRLGVDPGEVDAVAFERGVAAARAEPDPARRADGLRRALALWRGPALADVADAGFAAGTIARLDELRLAAVEDRVDAELAAGLPVPAVAELEPLAAAHPLRERLRGQLMRALYAAGRQADALEVYEETRRALADRLGVDPSPELSAVHLAILRGDVALGTGADGGGAASGPARGSAAVEAVRAPEPPVPAASRPTAPALVASSPGASAPPVPAITMPGGDRDRAARTNLPAQLTSFVGREEESRRVGKLLRETRLVTLTGPGGAGKTRLAGESAAPFVDELPDGVWFVPLAPVSDPVDVVPAVVAALGVPDTVRPGETRTAARPLDRLIDFLAGKQMIIVLDNCEHLIDTVAGLVDRTLGLAPGVRVLATSREPLGITGESLCPVPSLPLPPPDEHDDPGPDPAEALGYAAVRLFADRAAAVRPGFAVDDETAPDVIAICRALDGIPLAIELAAARLRSLTPGQVAARLGDRFRLLTGGSRTALPRHRTLRAVVDWSWDLLDDVERTVLRRLSVFAGGATPESAVRVCGLDAPDAPDPHDVIDVIAALIDKSLVMAEGDPDVRYRLLETVRVYAGERLEEAGEAPRVRAEHAAYCVWLAERAEPELRRGDQLRWLDRLSAERDNFTAAFRHIADTGDAETGLRLVGALVWFWLMRDLEIEAGGWSVAIRDILGPEPPPGLAEQYALCKISAELITLVTADDGTTAEHLRESLDRATALVPEAPRHPVLVLMRPASRVFTGDMEGTRQALVEIAGHPDPWIRAVVHVMLAFIALNTGQVDEAATEAATGQDAFRELGDRFGELISLSALMQVAMARGELTQAVRLGEQAYRYAVEGVNPEQGASMLVQLARARAQLGDVERARRELHQAIAASERVGDFADAASASLMLCELAMADGDLAAARPYAERAYDWVEPRRHRPDFQQATRRTYSRLGCLAEQGGDLDEATRWHLRAFDGVENDALSGNPTLAALVEGIAALRAARGDGVRAAELLGIAHGLHGFRDNGSHEVRRTVAAATAALGEDAFAAAYDRGRHVPRDAMIAEAASLIEPT</sequence>
<dbReference type="RefSeq" id="WP_378323676.1">
    <property type="nucleotide sequence ID" value="NZ_JBHTGP010000013.1"/>
</dbReference>
<dbReference type="SUPFAM" id="SSF46894">
    <property type="entry name" value="C-terminal effector domain of the bipartite response regulators"/>
    <property type="match status" value="1"/>
</dbReference>
<dbReference type="Gene3D" id="3.40.50.300">
    <property type="entry name" value="P-loop containing nucleotide triphosphate hydrolases"/>
    <property type="match status" value="1"/>
</dbReference>
<feature type="compositionally biased region" description="Low complexity" evidence="4">
    <location>
        <begin position="275"/>
        <end position="291"/>
    </location>
</feature>
<dbReference type="PANTHER" id="PTHR47691">
    <property type="entry name" value="REGULATOR-RELATED"/>
    <property type="match status" value="1"/>
</dbReference>
<dbReference type="Gene3D" id="1.10.10.10">
    <property type="entry name" value="Winged helix-like DNA-binding domain superfamily/Winged helix DNA-binding domain"/>
    <property type="match status" value="1"/>
</dbReference>
<feature type="DNA-binding region" description="OmpR/PhoB-type" evidence="3">
    <location>
        <begin position="1"/>
        <end position="90"/>
    </location>
</feature>
<dbReference type="InterPro" id="IPR058852">
    <property type="entry name" value="HTH_77"/>
</dbReference>
<organism evidence="6 7">
    <name type="scientific">Actinomadura fibrosa</name>
    <dbReference type="NCBI Taxonomy" id="111802"/>
    <lineage>
        <taxon>Bacteria</taxon>
        <taxon>Bacillati</taxon>
        <taxon>Actinomycetota</taxon>
        <taxon>Actinomycetes</taxon>
        <taxon>Streptosporangiales</taxon>
        <taxon>Thermomonosporaceae</taxon>
        <taxon>Actinomadura</taxon>
    </lineage>
</organism>
<dbReference type="Pfam" id="PF03704">
    <property type="entry name" value="BTAD"/>
    <property type="match status" value="1"/>
</dbReference>
<dbReference type="Proteomes" id="UP001597063">
    <property type="component" value="Unassembled WGS sequence"/>
</dbReference>
<feature type="region of interest" description="Disordered" evidence="4">
    <location>
        <begin position="249"/>
        <end position="297"/>
    </location>
</feature>
<evidence type="ECO:0000256" key="3">
    <source>
        <dbReference type="PROSITE-ProRule" id="PRU01091"/>
    </source>
</evidence>
<dbReference type="SUPFAM" id="SSF52540">
    <property type="entry name" value="P-loop containing nucleoside triphosphate hydrolases"/>
    <property type="match status" value="1"/>
</dbReference>
<evidence type="ECO:0000256" key="4">
    <source>
        <dbReference type="SAM" id="MobiDB-lite"/>
    </source>
</evidence>
<gene>
    <name evidence="6" type="ORF">ACFQZM_23700</name>
</gene>
<accession>A0ABW2XP07</accession>
<dbReference type="SUPFAM" id="SSF48452">
    <property type="entry name" value="TPR-like"/>
    <property type="match status" value="2"/>
</dbReference>
<proteinExistence type="inferred from homology"/>
<feature type="compositionally biased region" description="Low complexity" evidence="4">
    <location>
        <begin position="254"/>
        <end position="268"/>
    </location>
</feature>
<dbReference type="CDD" id="cd15831">
    <property type="entry name" value="BTAD"/>
    <property type="match status" value="1"/>
</dbReference>
<dbReference type="Pfam" id="PF25872">
    <property type="entry name" value="HTH_77"/>
    <property type="match status" value="1"/>
</dbReference>
<dbReference type="SMART" id="SM00862">
    <property type="entry name" value="Trans_reg_C"/>
    <property type="match status" value="1"/>
</dbReference>
<evidence type="ECO:0000256" key="1">
    <source>
        <dbReference type="ARBA" id="ARBA00005820"/>
    </source>
</evidence>
<comment type="caution">
    <text evidence="6">The sequence shown here is derived from an EMBL/GenBank/DDBJ whole genome shotgun (WGS) entry which is preliminary data.</text>
</comment>
<keyword evidence="7" id="KW-1185">Reference proteome</keyword>
<name>A0ABW2XP07_9ACTN</name>
<comment type="similarity">
    <text evidence="1">Belongs to the AfsR/DnrI/RedD regulatory family.</text>
</comment>
<evidence type="ECO:0000256" key="2">
    <source>
        <dbReference type="ARBA" id="ARBA00023125"/>
    </source>
</evidence>
<dbReference type="PANTHER" id="PTHR47691:SF3">
    <property type="entry name" value="HTH-TYPE TRANSCRIPTIONAL REGULATOR RV0890C-RELATED"/>
    <property type="match status" value="1"/>
</dbReference>
<dbReference type="SMART" id="SM01043">
    <property type="entry name" value="BTAD"/>
    <property type="match status" value="1"/>
</dbReference>
<dbReference type="EMBL" id="JBHTGP010000013">
    <property type="protein sequence ID" value="MFD0687522.1"/>
    <property type="molecule type" value="Genomic_DNA"/>
</dbReference>
<protein>
    <submittedName>
        <fullName evidence="6">BTAD domain-containing putative transcriptional regulator</fullName>
    </submittedName>
</protein>
<evidence type="ECO:0000259" key="5">
    <source>
        <dbReference type="PROSITE" id="PS51755"/>
    </source>
</evidence>
<dbReference type="InterPro" id="IPR036388">
    <property type="entry name" value="WH-like_DNA-bd_sf"/>
</dbReference>
<dbReference type="PROSITE" id="PS51755">
    <property type="entry name" value="OMPR_PHOB"/>
    <property type="match status" value="1"/>
</dbReference>
<evidence type="ECO:0000313" key="6">
    <source>
        <dbReference type="EMBL" id="MFD0687522.1"/>
    </source>
</evidence>
<feature type="domain" description="OmpR/PhoB-type" evidence="5">
    <location>
        <begin position="1"/>
        <end position="90"/>
    </location>
</feature>
<reference evidence="7" key="1">
    <citation type="journal article" date="2019" name="Int. J. Syst. Evol. Microbiol.">
        <title>The Global Catalogue of Microorganisms (GCM) 10K type strain sequencing project: providing services to taxonomists for standard genome sequencing and annotation.</title>
        <authorList>
            <consortium name="The Broad Institute Genomics Platform"/>
            <consortium name="The Broad Institute Genome Sequencing Center for Infectious Disease"/>
            <person name="Wu L."/>
            <person name="Ma J."/>
        </authorList>
    </citation>
    <scope>NUCLEOTIDE SEQUENCE [LARGE SCALE GENOMIC DNA]</scope>
    <source>
        <strain evidence="7">JCM 9371</strain>
    </source>
</reference>
<dbReference type="Gene3D" id="1.25.40.10">
    <property type="entry name" value="Tetratricopeptide repeat domain"/>
    <property type="match status" value="2"/>
</dbReference>
<evidence type="ECO:0000313" key="7">
    <source>
        <dbReference type="Proteomes" id="UP001597063"/>
    </source>
</evidence>
<dbReference type="InterPro" id="IPR011990">
    <property type="entry name" value="TPR-like_helical_dom_sf"/>
</dbReference>
<dbReference type="InterPro" id="IPR027417">
    <property type="entry name" value="P-loop_NTPase"/>
</dbReference>
<dbReference type="InterPro" id="IPR005158">
    <property type="entry name" value="BTAD"/>
</dbReference>
<dbReference type="InterPro" id="IPR016032">
    <property type="entry name" value="Sig_transdc_resp-reg_C-effctor"/>
</dbReference>
<dbReference type="InterPro" id="IPR001867">
    <property type="entry name" value="OmpR/PhoB-type_DNA-bd"/>
</dbReference>
<keyword evidence="2 3" id="KW-0238">DNA-binding</keyword>